<sequence>MYVLSLAQANVPSIFILGDSTADVGTNNFLPGSNARADFPHNGVDFPRSTPTGRFSSGLNSTDLLAKLFGYERSPPHFISLNIEKSLLKKNFEGINFASGGSGLLDITGQSDVILTKSQKEKVSSDCVTSN</sequence>
<accession>A0A2P5CKF2</accession>
<organism evidence="2 3">
    <name type="scientific">Trema orientale</name>
    <name type="common">Charcoal tree</name>
    <name type="synonym">Celtis orientalis</name>
    <dbReference type="NCBI Taxonomy" id="63057"/>
    <lineage>
        <taxon>Eukaryota</taxon>
        <taxon>Viridiplantae</taxon>
        <taxon>Streptophyta</taxon>
        <taxon>Embryophyta</taxon>
        <taxon>Tracheophyta</taxon>
        <taxon>Spermatophyta</taxon>
        <taxon>Magnoliopsida</taxon>
        <taxon>eudicotyledons</taxon>
        <taxon>Gunneridae</taxon>
        <taxon>Pentapetalae</taxon>
        <taxon>rosids</taxon>
        <taxon>fabids</taxon>
        <taxon>Rosales</taxon>
        <taxon>Cannabaceae</taxon>
        <taxon>Trema</taxon>
    </lineage>
</organism>
<dbReference type="OrthoDB" id="1600564at2759"/>
<dbReference type="Gene3D" id="3.40.50.1110">
    <property type="entry name" value="SGNH hydrolase"/>
    <property type="match status" value="1"/>
</dbReference>
<dbReference type="GO" id="GO:0016787">
    <property type="term" value="F:hydrolase activity"/>
    <property type="evidence" value="ECO:0007669"/>
    <property type="project" value="UniProtKB-KW"/>
</dbReference>
<dbReference type="InterPro" id="IPR051058">
    <property type="entry name" value="GDSL_Est/Lipase"/>
</dbReference>
<proteinExistence type="predicted"/>
<dbReference type="PANTHER" id="PTHR45648">
    <property type="entry name" value="GDSL LIPASE/ACYLHYDROLASE FAMILY PROTEIN (AFU_ORTHOLOGUE AFUA_4G14700)"/>
    <property type="match status" value="1"/>
</dbReference>
<dbReference type="PANTHER" id="PTHR45648:SF17">
    <property type="entry name" value="GDSL ESTERASE_LIPASE"/>
    <property type="match status" value="1"/>
</dbReference>
<protein>
    <submittedName>
        <fullName evidence="2">SGNH hydrolase-type esterase domain containing protein</fullName>
    </submittedName>
</protein>
<dbReference type="STRING" id="63057.A0A2P5CKF2"/>
<keyword evidence="3" id="KW-1185">Reference proteome</keyword>
<keyword evidence="1 2" id="KW-0378">Hydrolase</keyword>
<evidence type="ECO:0000256" key="1">
    <source>
        <dbReference type="ARBA" id="ARBA00022801"/>
    </source>
</evidence>
<dbReference type="Proteomes" id="UP000237000">
    <property type="component" value="Unassembled WGS sequence"/>
</dbReference>
<reference evidence="3" key="1">
    <citation type="submission" date="2016-06" db="EMBL/GenBank/DDBJ databases">
        <title>Parallel loss of symbiosis genes in relatives of nitrogen-fixing non-legume Parasponia.</title>
        <authorList>
            <person name="Van Velzen R."/>
            <person name="Holmer R."/>
            <person name="Bu F."/>
            <person name="Rutten L."/>
            <person name="Van Zeijl A."/>
            <person name="Liu W."/>
            <person name="Santuari L."/>
            <person name="Cao Q."/>
            <person name="Sharma T."/>
            <person name="Shen D."/>
            <person name="Roswanjaya Y."/>
            <person name="Wardhani T."/>
            <person name="Kalhor M.S."/>
            <person name="Jansen J."/>
            <person name="Van den Hoogen J."/>
            <person name="Gungor B."/>
            <person name="Hartog M."/>
            <person name="Hontelez J."/>
            <person name="Verver J."/>
            <person name="Yang W.-C."/>
            <person name="Schijlen E."/>
            <person name="Repin R."/>
            <person name="Schilthuizen M."/>
            <person name="Schranz E."/>
            <person name="Heidstra R."/>
            <person name="Miyata K."/>
            <person name="Fedorova E."/>
            <person name="Kohlen W."/>
            <person name="Bisseling T."/>
            <person name="Smit S."/>
            <person name="Geurts R."/>
        </authorList>
    </citation>
    <scope>NUCLEOTIDE SEQUENCE [LARGE SCALE GENOMIC DNA]</scope>
    <source>
        <strain evidence="3">cv. RG33-2</strain>
    </source>
</reference>
<dbReference type="InParanoid" id="A0A2P5CKF2"/>
<evidence type="ECO:0000313" key="2">
    <source>
        <dbReference type="EMBL" id="PON61527.1"/>
    </source>
</evidence>
<dbReference type="InterPro" id="IPR036514">
    <property type="entry name" value="SGNH_hydro_sf"/>
</dbReference>
<comment type="caution">
    <text evidence="2">The sequence shown here is derived from an EMBL/GenBank/DDBJ whole genome shotgun (WGS) entry which is preliminary data.</text>
</comment>
<name>A0A2P5CKF2_TREOI</name>
<gene>
    <name evidence="2" type="ORF">TorRG33x02_281750</name>
</gene>
<dbReference type="AlphaFoldDB" id="A0A2P5CKF2"/>
<dbReference type="EMBL" id="JXTC01000355">
    <property type="protein sequence ID" value="PON61527.1"/>
    <property type="molecule type" value="Genomic_DNA"/>
</dbReference>
<evidence type="ECO:0000313" key="3">
    <source>
        <dbReference type="Proteomes" id="UP000237000"/>
    </source>
</evidence>